<evidence type="ECO:0000256" key="1">
    <source>
        <dbReference type="SAM" id="MobiDB-lite"/>
    </source>
</evidence>
<keyword evidence="4" id="KW-1185">Reference proteome</keyword>
<reference evidence="3" key="1">
    <citation type="submission" date="2020-05" db="EMBL/GenBank/DDBJ databases">
        <title>Mycena genomes resolve the evolution of fungal bioluminescence.</title>
        <authorList>
            <person name="Tsai I.J."/>
        </authorList>
    </citation>
    <scope>NUCLEOTIDE SEQUENCE</scope>
    <source>
        <strain evidence="3">CCC161011</strain>
    </source>
</reference>
<accession>A0A8H6YZ64</accession>
<proteinExistence type="predicted"/>
<feature type="chain" id="PRO_5034424649" evidence="2">
    <location>
        <begin position="19"/>
        <end position="119"/>
    </location>
</feature>
<feature type="region of interest" description="Disordered" evidence="1">
    <location>
        <begin position="51"/>
        <end position="119"/>
    </location>
</feature>
<evidence type="ECO:0000313" key="4">
    <source>
        <dbReference type="Proteomes" id="UP000620124"/>
    </source>
</evidence>
<sequence>MKFQSLLVVFAAMAAASAHVVRVVEPTPDGAPEWKRVATAPGWKRVATPIGDAPPWKRIISTPVPAGAPEWKRTIPTPAPAEAPGWKRDHAPAMKRAEARAARMEARVVQPSPDGAPTW</sequence>
<comment type="caution">
    <text evidence="3">The sequence shown here is derived from an EMBL/GenBank/DDBJ whole genome shotgun (WGS) entry which is preliminary data.</text>
</comment>
<protein>
    <submittedName>
        <fullName evidence="3">Uncharacterized protein</fullName>
    </submittedName>
</protein>
<feature type="compositionally biased region" description="Basic and acidic residues" evidence="1">
    <location>
        <begin position="85"/>
        <end position="106"/>
    </location>
</feature>
<evidence type="ECO:0000256" key="2">
    <source>
        <dbReference type="SAM" id="SignalP"/>
    </source>
</evidence>
<evidence type="ECO:0000313" key="3">
    <source>
        <dbReference type="EMBL" id="KAF7369203.1"/>
    </source>
</evidence>
<keyword evidence="2" id="KW-0732">Signal</keyword>
<dbReference type="EMBL" id="JACAZI010000002">
    <property type="protein sequence ID" value="KAF7369203.1"/>
    <property type="molecule type" value="Genomic_DNA"/>
</dbReference>
<name>A0A8H6YZ64_9AGAR</name>
<feature type="signal peptide" evidence="2">
    <location>
        <begin position="1"/>
        <end position="18"/>
    </location>
</feature>
<organism evidence="3 4">
    <name type="scientific">Mycena venus</name>
    <dbReference type="NCBI Taxonomy" id="2733690"/>
    <lineage>
        <taxon>Eukaryota</taxon>
        <taxon>Fungi</taxon>
        <taxon>Dikarya</taxon>
        <taxon>Basidiomycota</taxon>
        <taxon>Agaricomycotina</taxon>
        <taxon>Agaricomycetes</taxon>
        <taxon>Agaricomycetidae</taxon>
        <taxon>Agaricales</taxon>
        <taxon>Marasmiineae</taxon>
        <taxon>Mycenaceae</taxon>
        <taxon>Mycena</taxon>
    </lineage>
</organism>
<gene>
    <name evidence="3" type="ORF">MVEN_00247900</name>
</gene>
<dbReference type="Proteomes" id="UP000620124">
    <property type="component" value="Unassembled WGS sequence"/>
</dbReference>
<dbReference type="AlphaFoldDB" id="A0A8H6YZ64"/>